<keyword evidence="8" id="KW-1185">Reference proteome</keyword>
<keyword evidence="5" id="KW-0812">Transmembrane</keyword>
<comment type="similarity">
    <text evidence="1">Belongs to the GMC oxidoreductase family.</text>
</comment>
<feature type="domain" description="4Fe-4S ferredoxin-type" evidence="6">
    <location>
        <begin position="143"/>
        <end position="173"/>
    </location>
</feature>
<dbReference type="InterPro" id="IPR007867">
    <property type="entry name" value="GMC_OxRtase_C"/>
</dbReference>
<keyword evidence="4" id="KW-0560">Oxidoreductase</keyword>
<feature type="transmembrane region" description="Helical" evidence="5">
    <location>
        <begin position="280"/>
        <end position="302"/>
    </location>
</feature>
<evidence type="ECO:0000256" key="2">
    <source>
        <dbReference type="ARBA" id="ARBA00022630"/>
    </source>
</evidence>
<dbReference type="AlphaFoldDB" id="A0A1M6FEV8"/>
<dbReference type="PANTHER" id="PTHR46056">
    <property type="entry name" value="LONG-CHAIN-ALCOHOL OXIDASE"/>
    <property type="match status" value="1"/>
</dbReference>
<dbReference type="PROSITE" id="PS51379">
    <property type="entry name" value="4FE4S_FER_2"/>
    <property type="match status" value="1"/>
</dbReference>
<name>A0A1M6FEV8_9BACT</name>
<keyword evidence="3" id="KW-0274">FAD</keyword>
<organism evidence="7 8">
    <name type="scientific">Desulfatibacillum alkenivorans DSM 16219</name>
    <dbReference type="NCBI Taxonomy" id="1121393"/>
    <lineage>
        <taxon>Bacteria</taxon>
        <taxon>Pseudomonadati</taxon>
        <taxon>Thermodesulfobacteriota</taxon>
        <taxon>Desulfobacteria</taxon>
        <taxon>Desulfobacterales</taxon>
        <taxon>Desulfatibacillaceae</taxon>
        <taxon>Desulfatibacillum</taxon>
    </lineage>
</organism>
<dbReference type="STRING" id="1121393.SAMN02745216_00803"/>
<dbReference type="GO" id="GO:0050660">
    <property type="term" value="F:flavin adenine dinucleotide binding"/>
    <property type="evidence" value="ECO:0007669"/>
    <property type="project" value="InterPro"/>
</dbReference>
<dbReference type="PANTHER" id="PTHR46056:SF12">
    <property type="entry name" value="LONG-CHAIN-ALCOHOL OXIDASE"/>
    <property type="match status" value="1"/>
</dbReference>
<protein>
    <submittedName>
        <fullName evidence="7">Choline dehydrogenase</fullName>
    </submittedName>
</protein>
<keyword evidence="2" id="KW-0285">Flavoprotein</keyword>
<dbReference type="Gene3D" id="3.50.50.60">
    <property type="entry name" value="FAD/NAD(P)-binding domain"/>
    <property type="match status" value="3"/>
</dbReference>
<dbReference type="Pfam" id="PF05199">
    <property type="entry name" value="GMC_oxred_C"/>
    <property type="match status" value="1"/>
</dbReference>
<dbReference type="Pfam" id="PF00732">
    <property type="entry name" value="GMC_oxred_N"/>
    <property type="match status" value="1"/>
</dbReference>
<dbReference type="Proteomes" id="UP000183994">
    <property type="component" value="Unassembled WGS sequence"/>
</dbReference>
<sequence length="447" mass="48113">MTQEYEYIIVGTGPGGAPVARDLARAGKKVLMVERGPRHEKALGFPFGPRILEGHGLFCRSMEGVFIARGITVGGSSMVYNGNVFNPPQRVFEQMGLDFSQEVHEVRDEIGIKTLPSHFYDHCIGGKRILRAAEDMGIHFREQDKFIDPSKCKVGCDSCMLGCPRGAKWTTRTWVDQAVSSGAELKVSAPVEKILTEGGKAKGVMIKGGEIFRGEKVIVAAGGVGTPRILLKSGLKNVGGSFYMDPMDIVAAQAKDPGQGAWKEMSFTHAIEEFKESDHFIIGNISALAAIMTGFMALNVLGKNVSRLPYAKRGMGLFVKLGDEHQGRVYEDGRISKPLTDLDNKRMKRGVDLSKDILIKAGAAPSSIAVGRGIGGHPGGTAAMGEVVDESFMTEIENLYVCDGSVLPQSPGVPPSLTIMGMGRLFAKMLLGEVKGEDRKPQRDAAA</sequence>
<dbReference type="OrthoDB" id="9800167at2"/>
<dbReference type="InterPro" id="IPR036188">
    <property type="entry name" value="FAD/NAD-bd_sf"/>
</dbReference>
<dbReference type="InterPro" id="IPR017896">
    <property type="entry name" value="4Fe4S_Fe-S-bd"/>
</dbReference>
<evidence type="ECO:0000256" key="4">
    <source>
        <dbReference type="ARBA" id="ARBA00023002"/>
    </source>
</evidence>
<dbReference type="SUPFAM" id="SSF51905">
    <property type="entry name" value="FAD/NAD(P)-binding domain"/>
    <property type="match status" value="1"/>
</dbReference>
<dbReference type="RefSeq" id="WP_073473112.1">
    <property type="nucleotide sequence ID" value="NZ_FQZU01000003.1"/>
</dbReference>
<evidence type="ECO:0000256" key="1">
    <source>
        <dbReference type="ARBA" id="ARBA00010790"/>
    </source>
</evidence>
<evidence type="ECO:0000313" key="8">
    <source>
        <dbReference type="Proteomes" id="UP000183994"/>
    </source>
</evidence>
<evidence type="ECO:0000313" key="7">
    <source>
        <dbReference type="EMBL" id="SHI96197.1"/>
    </source>
</evidence>
<keyword evidence="5" id="KW-0472">Membrane</keyword>
<gene>
    <name evidence="7" type="ORF">SAMN02745216_00803</name>
</gene>
<dbReference type="GO" id="GO:0016614">
    <property type="term" value="F:oxidoreductase activity, acting on CH-OH group of donors"/>
    <property type="evidence" value="ECO:0007669"/>
    <property type="project" value="InterPro"/>
</dbReference>
<evidence type="ECO:0000256" key="3">
    <source>
        <dbReference type="ARBA" id="ARBA00022827"/>
    </source>
</evidence>
<keyword evidence="5" id="KW-1133">Transmembrane helix</keyword>
<accession>A0A1M6FEV8</accession>
<dbReference type="InterPro" id="IPR000172">
    <property type="entry name" value="GMC_OxRdtase_N"/>
</dbReference>
<dbReference type="EMBL" id="FQZU01000003">
    <property type="protein sequence ID" value="SHI96197.1"/>
    <property type="molecule type" value="Genomic_DNA"/>
</dbReference>
<reference evidence="8" key="1">
    <citation type="submission" date="2016-11" db="EMBL/GenBank/DDBJ databases">
        <authorList>
            <person name="Varghese N."/>
            <person name="Submissions S."/>
        </authorList>
    </citation>
    <scope>NUCLEOTIDE SEQUENCE [LARGE SCALE GENOMIC DNA]</scope>
    <source>
        <strain evidence="8">DSM 16219</strain>
    </source>
</reference>
<evidence type="ECO:0000259" key="6">
    <source>
        <dbReference type="PROSITE" id="PS51379"/>
    </source>
</evidence>
<evidence type="ECO:0000256" key="5">
    <source>
        <dbReference type="SAM" id="Phobius"/>
    </source>
</evidence>
<proteinExistence type="inferred from homology"/>